<comment type="caution">
    <text evidence="2">The sequence shown here is derived from an EMBL/GenBank/DDBJ whole genome shotgun (WGS) entry which is preliminary data.</text>
</comment>
<sequence>IMENDSLFLNLDDVGDQVYENLSEDVSISENFLSALPENIEDFDETKIDQLLQAVRAQYAQLEEENSRLLQLSNLIKSKIENCIRREVTPFSFPLDLNIKPEALGDEEEYEEDSE</sequence>
<dbReference type="Proteomes" id="UP000466442">
    <property type="component" value="Unassembled WGS sequence"/>
</dbReference>
<dbReference type="AlphaFoldDB" id="A0A8S9WSJ5"/>
<keyword evidence="1" id="KW-0175">Coiled coil</keyword>
<evidence type="ECO:0000313" key="3">
    <source>
        <dbReference type="Proteomes" id="UP000466442"/>
    </source>
</evidence>
<evidence type="ECO:0000313" key="2">
    <source>
        <dbReference type="EMBL" id="KAF6199068.1"/>
    </source>
</evidence>
<keyword evidence="3" id="KW-1185">Reference proteome</keyword>
<dbReference type="EMBL" id="WIXP02000015">
    <property type="protein sequence ID" value="KAF6199068.1"/>
    <property type="molecule type" value="Genomic_DNA"/>
</dbReference>
<reference evidence="2" key="1">
    <citation type="journal article" date="2021" name="Mol. Ecol. Resour.">
        <title>Apolygus lucorum genome provides insights into omnivorousness and mesophyll feeding.</title>
        <authorList>
            <person name="Liu Y."/>
            <person name="Liu H."/>
            <person name="Wang H."/>
            <person name="Huang T."/>
            <person name="Liu B."/>
            <person name="Yang B."/>
            <person name="Yin L."/>
            <person name="Li B."/>
            <person name="Zhang Y."/>
            <person name="Zhang S."/>
            <person name="Jiang F."/>
            <person name="Zhang X."/>
            <person name="Ren Y."/>
            <person name="Wang B."/>
            <person name="Wang S."/>
            <person name="Lu Y."/>
            <person name="Wu K."/>
            <person name="Fan W."/>
            <person name="Wang G."/>
        </authorList>
    </citation>
    <scope>NUCLEOTIDE SEQUENCE</scope>
    <source>
        <strain evidence="2">12Hb</strain>
    </source>
</reference>
<feature type="non-terminal residue" evidence="2">
    <location>
        <position position="1"/>
    </location>
</feature>
<proteinExistence type="predicted"/>
<gene>
    <name evidence="2" type="ORF">GE061_007093</name>
</gene>
<organism evidence="2 3">
    <name type="scientific">Apolygus lucorum</name>
    <name type="common">Small green plant bug</name>
    <name type="synonym">Lygocoris lucorum</name>
    <dbReference type="NCBI Taxonomy" id="248454"/>
    <lineage>
        <taxon>Eukaryota</taxon>
        <taxon>Metazoa</taxon>
        <taxon>Ecdysozoa</taxon>
        <taxon>Arthropoda</taxon>
        <taxon>Hexapoda</taxon>
        <taxon>Insecta</taxon>
        <taxon>Pterygota</taxon>
        <taxon>Neoptera</taxon>
        <taxon>Paraneoptera</taxon>
        <taxon>Hemiptera</taxon>
        <taxon>Heteroptera</taxon>
        <taxon>Panheteroptera</taxon>
        <taxon>Cimicomorpha</taxon>
        <taxon>Miridae</taxon>
        <taxon>Mirini</taxon>
        <taxon>Apolygus</taxon>
    </lineage>
</organism>
<name>A0A8S9WSJ5_APOLU</name>
<evidence type="ECO:0000256" key="1">
    <source>
        <dbReference type="SAM" id="Coils"/>
    </source>
</evidence>
<feature type="coiled-coil region" evidence="1">
    <location>
        <begin position="45"/>
        <end position="82"/>
    </location>
</feature>
<protein>
    <submittedName>
        <fullName evidence="2">Uncharacterized protein</fullName>
    </submittedName>
</protein>
<accession>A0A8S9WSJ5</accession>